<feature type="compositionally biased region" description="Polar residues" evidence="1">
    <location>
        <begin position="10"/>
        <end position="20"/>
    </location>
</feature>
<dbReference type="InterPro" id="IPR038740">
    <property type="entry name" value="BioF2-like_GNAT_dom"/>
</dbReference>
<evidence type="ECO:0000313" key="4">
    <source>
        <dbReference type="Proteomes" id="UP000586722"/>
    </source>
</evidence>
<proteinExistence type="predicted"/>
<evidence type="ECO:0000313" key="3">
    <source>
        <dbReference type="EMBL" id="NBN80365.1"/>
    </source>
</evidence>
<comment type="caution">
    <text evidence="3">The sequence shown here is derived from an EMBL/GenBank/DDBJ whole genome shotgun (WGS) entry which is preliminary data.</text>
</comment>
<dbReference type="InterPro" id="IPR016181">
    <property type="entry name" value="Acyl_CoA_acyltransferase"/>
</dbReference>
<evidence type="ECO:0000256" key="1">
    <source>
        <dbReference type="SAM" id="MobiDB-lite"/>
    </source>
</evidence>
<dbReference type="RefSeq" id="WP_161709645.1">
    <property type="nucleotide sequence ID" value="NZ_JAABLQ010000004.1"/>
</dbReference>
<sequence length="417" mass="44347">MTPTRPPADTTASLPSTRPGSGSGRLTARLRPVEASPAWAALAEVAIEPNPFFCPAFLLPYARHMMRDRLMLATVEEAPDNHGGQDAARDIAADGGTAGGRWLIAAPVGLQTAGLLLRSPALWASDYGPVGTPLVHPDCTPEAAALFLQTAAGLGPWPGARLLDLPFLVTGGPVMSLLRAATSGWSGQSMAGQAERAAHAGGTEGARQHDEVMSGKRRKEFDRLSRRLAELGTVTEERLRGAAACDAFPEFLALEAAGWKGEGRTALGSTPDTRAFALAFIAALAGQDALCLEVLRLDGRAIAMLVQVEHQGRTHAWKIAYDEGLGRFSPGQRVTLQALRHAAADPRLPLGGDSLAVPDHPMINPLWRGRLAYARLELSDGPLAPLARQALAVDRLCRRLARHIVHRLRRLAAGRQG</sequence>
<dbReference type="Pfam" id="PF13480">
    <property type="entry name" value="Acetyltransf_6"/>
    <property type="match status" value="1"/>
</dbReference>
<evidence type="ECO:0000259" key="2">
    <source>
        <dbReference type="Pfam" id="PF13480"/>
    </source>
</evidence>
<dbReference type="Proteomes" id="UP000586722">
    <property type="component" value="Unassembled WGS sequence"/>
</dbReference>
<dbReference type="SUPFAM" id="SSF55729">
    <property type="entry name" value="Acyl-CoA N-acyltransferases (Nat)"/>
    <property type="match status" value="1"/>
</dbReference>
<feature type="region of interest" description="Disordered" evidence="1">
    <location>
        <begin position="1"/>
        <end position="26"/>
    </location>
</feature>
<name>A0A7X5F7N6_9HYPH</name>
<protein>
    <submittedName>
        <fullName evidence="3">GNAT family N-acetyltransferase</fullName>
    </submittedName>
</protein>
<feature type="compositionally biased region" description="Basic and acidic residues" evidence="1">
    <location>
        <begin position="206"/>
        <end position="218"/>
    </location>
</feature>
<feature type="region of interest" description="Disordered" evidence="1">
    <location>
        <begin position="189"/>
        <end position="218"/>
    </location>
</feature>
<reference evidence="4" key="1">
    <citation type="submission" date="2020-01" db="EMBL/GenBank/DDBJ databases">
        <authorList>
            <person name="Fang Y."/>
            <person name="Sun R."/>
            <person name="Nie L."/>
            <person name="He J."/>
            <person name="Hao L."/>
            <person name="Wang L."/>
            <person name="Su S."/>
            <person name="Lv E."/>
            <person name="Zhang Z."/>
            <person name="Xie R."/>
            <person name="Liu H."/>
        </authorList>
    </citation>
    <scope>NUCLEOTIDE SEQUENCE [LARGE SCALE GENOMIC DNA]</scope>
    <source>
        <strain evidence="4">XCT-53</strain>
    </source>
</reference>
<accession>A0A7X5F7N6</accession>
<dbReference type="AlphaFoldDB" id="A0A7X5F7N6"/>
<organism evidence="3 4">
    <name type="scientific">Pannonibacter tanglangensis</name>
    <dbReference type="NCBI Taxonomy" id="2750084"/>
    <lineage>
        <taxon>Bacteria</taxon>
        <taxon>Pseudomonadati</taxon>
        <taxon>Pseudomonadota</taxon>
        <taxon>Alphaproteobacteria</taxon>
        <taxon>Hyphomicrobiales</taxon>
        <taxon>Stappiaceae</taxon>
        <taxon>Pannonibacter</taxon>
    </lineage>
</organism>
<dbReference type="EMBL" id="JAABLQ010000004">
    <property type="protein sequence ID" value="NBN80365.1"/>
    <property type="molecule type" value="Genomic_DNA"/>
</dbReference>
<feature type="domain" description="BioF2-like acetyltransferase" evidence="2">
    <location>
        <begin position="216"/>
        <end position="345"/>
    </location>
</feature>
<keyword evidence="4" id="KW-1185">Reference proteome</keyword>
<gene>
    <name evidence="3" type="ORF">GWI72_18955</name>
</gene>